<protein>
    <submittedName>
        <fullName evidence="6">Kinase</fullName>
    </submittedName>
</protein>
<evidence type="ECO:0000313" key="6">
    <source>
        <dbReference type="EMBL" id="QIZ08346.1"/>
    </source>
</evidence>
<dbReference type="InterPro" id="IPR006204">
    <property type="entry name" value="GHMP_kinase_N_dom"/>
</dbReference>
<dbReference type="EMBL" id="CP051128">
    <property type="protein sequence ID" value="QIZ08346.1"/>
    <property type="molecule type" value="Genomic_DNA"/>
</dbReference>
<dbReference type="AlphaFoldDB" id="A0A6H1P467"/>
<sequence length="291" mass="31747">MKLGKGSCNGTFGELVQGIMGDRPYLITLPISSLRSEARFIPDSIVNGIRVADSKVKAQRAGEWLFQLFGVKGGGDLEIRSNIPVGKGLASSSADIVAALRAIADSYSLPLTNEMISMIAAKVEPTDGVMYEEVVVYDYIHGQLIESFGALPPFILVGIDLGGMINTIEFNEVPKEYRQNDQQQFIKAYDLVTKGFKEKNLTYIGEAATLSARVNQKILPKPVFPLLDQLAQRYQGGIVVAHSGTVAGILLDGNLPNGDEVVSHLFREMSLAFKGVPINLFHYESKEKIII</sequence>
<accession>A0A6H1P467</accession>
<keyword evidence="4" id="KW-0067">ATP-binding</keyword>
<reference evidence="6 7" key="1">
    <citation type="submission" date="2020-04" db="EMBL/GenBank/DDBJ databases">
        <title>Genome-Wide Identification of 5-Methylcytosine Sites in Bacterial Genomes By High-Throughput Sequencing of MspJI Restriction Fragments.</title>
        <authorList>
            <person name="Wu V."/>
        </authorList>
    </citation>
    <scope>NUCLEOTIDE SEQUENCE [LARGE SCALE GENOMIC DNA]</scope>
    <source>
        <strain evidence="6 7">S2</strain>
    </source>
</reference>
<reference evidence="6 7" key="2">
    <citation type="submission" date="2020-04" db="EMBL/GenBank/DDBJ databases">
        <authorList>
            <person name="Fomenkov A."/>
            <person name="Anton B.P."/>
            <person name="Roberts R.J."/>
        </authorList>
    </citation>
    <scope>NUCLEOTIDE SEQUENCE [LARGE SCALE GENOMIC DNA]</scope>
    <source>
        <strain evidence="6 7">S2</strain>
    </source>
</reference>
<proteinExistence type="predicted"/>
<dbReference type="PANTHER" id="PTHR43527">
    <property type="entry name" value="4-DIPHOSPHOCYTIDYL-2-C-METHYL-D-ERYTHRITOL KINASE, CHLOROPLASTIC"/>
    <property type="match status" value="1"/>
</dbReference>
<name>A0A6H1P467_PRIMG</name>
<feature type="domain" description="GHMP kinase N-terminal" evidence="5">
    <location>
        <begin position="64"/>
        <end position="124"/>
    </location>
</feature>
<organism evidence="6 7">
    <name type="scientific">Priestia megaterium</name>
    <name type="common">Bacillus megaterium</name>
    <dbReference type="NCBI Taxonomy" id="1404"/>
    <lineage>
        <taxon>Bacteria</taxon>
        <taxon>Bacillati</taxon>
        <taxon>Bacillota</taxon>
        <taxon>Bacilli</taxon>
        <taxon>Bacillales</taxon>
        <taxon>Bacillaceae</taxon>
        <taxon>Priestia</taxon>
    </lineage>
</organism>
<dbReference type="GO" id="GO:0005524">
    <property type="term" value="F:ATP binding"/>
    <property type="evidence" value="ECO:0007669"/>
    <property type="project" value="UniProtKB-KW"/>
</dbReference>
<dbReference type="Proteomes" id="UP000501868">
    <property type="component" value="Chromosome"/>
</dbReference>
<evidence type="ECO:0000256" key="2">
    <source>
        <dbReference type="ARBA" id="ARBA00022741"/>
    </source>
</evidence>
<dbReference type="Pfam" id="PF00288">
    <property type="entry name" value="GHMP_kinases_N"/>
    <property type="match status" value="1"/>
</dbReference>
<dbReference type="SUPFAM" id="SSF54211">
    <property type="entry name" value="Ribosomal protein S5 domain 2-like"/>
    <property type="match status" value="1"/>
</dbReference>
<evidence type="ECO:0000259" key="5">
    <source>
        <dbReference type="Pfam" id="PF00288"/>
    </source>
</evidence>
<gene>
    <name evidence="6" type="ORF">HFZ78_17790</name>
</gene>
<evidence type="ECO:0000256" key="4">
    <source>
        <dbReference type="ARBA" id="ARBA00022840"/>
    </source>
</evidence>
<evidence type="ECO:0000256" key="3">
    <source>
        <dbReference type="ARBA" id="ARBA00022777"/>
    </source>
</evidence>
<dbReference type="InterPro" id="IPR014721">
    <property type="entry name" value="Ribsml_uS5_D2-typ_fold_subgr"/>
</dbReference>
<dbReference type="InterPro" id="IPR012363">
    <property type="entry name" value="PduX"/>
</dbReference>
<dbReference type="Gene3D" id="3.30.230.10">
    <property type="match status" value="1"/>
</dbReference>
<dbReference type="PANTHER" id="PTHR43527:SF1">
    <property type="entry name" value="L-THREONINE KINASE"/>
    <property type="match status" value="1"/>
</dbReference>
<dbReference type="InterPro" id="IPR020568">
    <property type="entry name" value="Ribosomal_Su5_D2-typ_SF"/>
</dbReference>
<keyword evidence="3 6" id="KW-0418">Kinase</keyword>
<keyword evidence="1" id="KW-0808">Transferase</keyword>
<dbReference type="PIRSF" id="PIRSF033887">
    <property type="entry name" value="PduX"/>
    <property type="match status" value="1"/>
</dbReference>
<dbReference type="GO" id="GO:0016301">
    <property type="term" value="F:kinase activity"/>
    <property type="evidence" value="ECO:0007669"/>
    <property type="project" value="UniProtKB-KW"/>
</dbReference>
<evidence type="ECO:0000256" key="1">
    <source>
        <dbReference type="ARBA" id="ARBA00022679"/>
    </source>
</evidence>
<evidence type="ECO:0000313" key="7">
    <source>
        <dbReference type="Proteomes" id="UP000501868"/>
    </source>
</evidence>
<keyword evidence="2" id="KW-0547">Nucleotide-binding</keyword>